<evidence type="ECO:0000313" key="2">
    <source>
        <dbReference type="EMBL" id="GMH15807.1"/>
    </source>
</evidence>
<name>A0AAD3XSC4_NEPGR</name>
<evidence type="ECO:0000313" key="3">
    <source>
        <dbReference type="Proteomes" id="UP001279734"/>
    </source>
</evidence>
<evidence type="ECO:0000256" key="1">
    <source>
        <dbReference type="SAM" id="MobiDB-lite"/>
    </source>
</evidence>
<protein>
    <submittedName>
        <fullName evidence="2">Uncharacterized protein</fullName>
    </submittedName>
</protein>
<dbReference type="AlphaFoldDB" id="A0AAD3XSC4"/>
<keyword evidence="3" id="KW-1185">Reference proteome</keyword>
<dbReference type="EMBL" id="BSYO01000015">
    <property type="protein sequence ID" value="GMH15807.1"/>
    <property type="molecule type" value="Genomic_DNA"/>
</dbReference>
<reference evidence="2" key="1">
    <citation type="submission" date="2023-05" db="EMBL/GenBank/DDBJ databases">
        <title>Nepenthes gracilis genome sequencing.</title>
        <authorList>
            <person name="Fukushima K."/>
        </authorList>
    </citation>
    <scope>NUCLEOTIDE SEQUENCE</scope>
    <source>
        <strain evidence="2">SING2019-196</strain>
    </source>
</reference>
<sequence>MEDSRLGDGVLINAGQASFLNSFTRSGKSPSRRWTNAWEPKTAAFRDENELLKEQVMRLTQESEQLKEQNKPLAEEGKQLRAQSRRLAEEGE</sequence>
<dbReference type="Proteomes" id="UP001279734">
    <property type="component" value="Unassembled WGS sequence"/>
</dbReference>
<accession>A0AAD3XSC4</accession>
<feature type="region of interest" description="Disordered" evidence="1">
    <location>
        <begin position="62"/>
        <end position="92"/>
    </location>
</feature>
<proteinExistence type="predicted"/>
<gene>
    <name evidence="2" type="ORF">Nepgr_017648</name>
</gene>
<feature type="compositionally biased region" description="Basic and acidic residues" evidence="1">
    <location>
        <begin position="64"/>
        <end position="79"/>
    </location>
</feature>
<organism evidence="2 3">
    <name type="scientific">Nepenthes gracilis</name>
    <name type="common">Slender pitcher plant</name>
    <dbReference type="NCBI Taxonomy" id="150966"/>
    <lineage>
        <taxon>Eukaryota</taxon>
        <taxon>Viridiplantae</taxon>
        <taxon>Streptophyta</taxon>
        <taxon>Embryophyta</taxon>
        <taxon>Tracheophyta</taxon>
        <taxon>Spermatophyta</taxon>
        <taxon>Magnoliopsida</taxon>
        <taxon>eudicotyledons</taxon>
        <taxon>Gunneridae</taxon>
        <taxon>Pentapetalae</taxon>
        <taxon>Caryophyllales</taxon>
        <taxon>Nepenthaceae</taxon>
        <taxon>Nepenthes</taxon>
    </lineage>
</organism>
<comment type="caution">
    <text evidence="2">The sequence shown here is derived from an EMBL/GenBank/DDBJ whole genome shotgun (WGS) entry which is preliminary data.</text>
</comment>